<evidence type="ECO:0000259" key="8">
    <source>
        <dbReference type="PROSITE" id="PS00651"/>
    </source>
</evidence>
<protein>
    <recommendedName>
        <fullName evidence="6 7">Large ribosomal subunit protein bL9</fullName>
    </recommendedName>
</protein>
<feature type="domain" description="Ribosomal protein L9" evidence="8">
    <location>
        <begin position="16"/>
        <end position="43"/>
    </location>
</feature>
<comment type="similarity">
    <text evidence="1 7">Belongs to the bacterial ribosomal protein bL9 family.</text>
</comment>
<dbReference type="Proteomes" id="UP001596527">
    <property type="component" value="Unassembled WGS sequence"/>
</dbReference>
<comment type="caution">
    <text evidence="9">The sequence shown here is derived from an EMBL/GenBank/DDBJ whole genome shotgun (WGS) entry which is preliminary data.</text>
</comment>
<evidence type="ECO:0000256" key="5">
    <source>
        <dbReference type="ARBA" id="ARBA00023274"/>
    </source>
</evidence>
<evidence type="ECO:0000256" key="7">
    <source>
        <dbReference type="HAMAP-Rule" id="MF_00503"/>
    </source>
</evidence>
<comment type="function">
    <text evidence="7">Binds to the 23S rRNA.</text>
</comment>
<reference evidence="10" key="1">
    <citation type="journal article" date="2019" name="Int. J. Syst. Evol. Microbiol.">
        <title>The Global Catalogue of Microorganisms (GCM) 10K type strain sequencing project: providing services to taxonomists for standard genome sequencing and annotation.</title>
        <authorList>
            <consortium name="The Broad Institute Genomics Platform"/>
            <consortium name="The Broad Institute Genome Sequencing Center for Infectious Disease"/>
            <person name="Wu L."/>
            <person name="Ma J."/>
        </authorList>
    </citation>
    <scope>NUCLEOTIDE SEQUENCE [LARGE SCALE GENOMIC DNA]</scope>
    <source>
        <strain evidence="10">CCUG 56698</strain>
    </source>
</reference>
<dbReference type="Gene3D" id="3.40.5.10">
    <property type="entry name" value="Ribosomal protein L9, N-terminal domain"/>
    <property type="match status" value="1"/>
</dbReference>
<evidence type="ECO:0000256" key="3">
    <source>
        <dbReference type="ARBA" id="ARBA00022884"/>
    </source>
</evidence>
<evidence type="ECO:0000313" key="9">
    <source>
        <dbReference type="EMBL" id="MFC7581533.1"/>
    </source>
</evidence>
<dbReference type="Pfam" id="PF01281">
    <property type="entry name" value="Ribosomal_L9_N"/>
    <property type="match status" value="1"/>
</dbReference>
<dbReference type="InterPro" id="IPR020594">
    <property type="entry name" value="Ribosomal_bL9_bac/chp"/>
</dbReference>
<dbReference type="InterPro" id="IPR009027">
    <property type="entry name" value="Ribosomal_bL9/RNase_H1_N"/>
</dbReference>
<dbReference type="NCBIfam" id="TIGR00158">
    <property type="entry name" value="L9"/>
    <property type="match status" value="1"/>
</dbReference>
<dbReference type="InterPro" id="IPR036791">
    <property type="entry name" value="Ribosomal_bL9_C_sf"/>
</dbReference>
<dbReference type="SUPFAM" id="SSF55653">
    <property type="entry name" value="Ribosomal protein L9 C-domain"/>
    <property type="match status" value="1"/>
</dbReference>
<name>A0ABW2SQ05_9ACTO</name>
<dbReference type="Gene3D" id="3.10.430.100">
    <property type="entry name" value="Ribosomal protein L9, C-terminal domain"/>
    <property type="match status" value="1"/>
</dbReference>
<evidence type="ECO:0000313" key="10">
    <source>
        <dbReference type="Proteomes" id="UP001596527"/>
    </source>
</evidence>
<gene>
    <name evidence="7 9" type="primary">rplI</name>
    <name evidence="9" type="ORF">ACFQWG_10040</name>
</gene>
<organism evidence="9 10">
    <name type="scientific">Schaalia naturae</name>
    <dbReference type="NCBI Taxonomy" id="635203"/>
    <lineage>
        <taxon>Bacteria</taxon>
        <taxon>Bacillati</taxon>
        <taxon>Actinomycetota</taxon>
        <taxon>Actinomycetes</taxon>
        <taxon>Actinomycetales</taxon>
        <taxon>Actinomycetaceae</taxon>
        <taxon>Schaalia</taxon>
    </lineage>
</organism>
<dbReference type="InterPro" id="IPR036935">
    <property type="entry name" value="Ribosomal_bL9_N_sf"/>
</dbReference>
<proteinExistence type="inferred from homology"/>
<dbReference type="InterPro" id="IPR020069">
    <property type="entry name" value="Ribosomal_bL9_C"/>
</dbReference>
<dbReference type="SUPFAM" id="SSF55658">
    <property type="entry name" value="L9 N-domain-like"/>
    <property type="match status" value="1"/>
</dbReference>
<evidence type="ECO:0000256" key="4">
    <source>
        <dbReference type="ARBA" id="ARBA00022980"/>
    </source>
</evidence>
<dbReference type="RefSeq" id="WP_380976310.1">
    <property type="nucleotide sequence ID" value="NZ_JBHTEF010000001.1"/>
</dbReference>
<keyword evidence="2 7" id="KW-0699">rRNA-binding</keyword>
<keyword evidence="10" id="KW-1185">Reference proteome</keyword>
<dbReference type="EMBL" id="JBHTEF010000001">
    <property type="protein sequence ID" value="MFC7581533.1"/>
    <property type="molecule type" value="Genomic_DNA"/>
</dbReference>
<dbReference type="Pfam" id="PF03948">
    <property type="entry name" value="Ribosomal_L9_C"/>
    <property type="match status" value="1"/>
</dbReference>
<dbReference type="PANTHER" id="PTHR21368">
    <property type="entry name" value="50S RIBOSOMAL PROTEIN L9"/>
    <property type="match status" value="1"/>
</dbReference>
<dbReference type="PROSITE" id="PS00651">
    <property type="entry name" value="RIBOSOMAL_L9"/>
    <property type="match status" value="1"/>
</dbReference>
<keyword evidence="5 7" id="KW-0687">Ribonucleoprotein</keyword>
<accession>A0ABW2SQ05</accession>
<keyword evidence="4 7" id="KW-0689">Ribosomal protein</keyword>
<evidence type="ECO:0000256" key="1">
    <source>
        <dbReference type="ARBA" id="ARBA00010605"/>
    </source>
</evidence>
<dbReference type="InterPro" id="IPR020070">
    <property type="entry name" value="Ribosomal_bL9_N"/>
</dbReference>
<dbReference type="GO" id="GO:0005840">
    <property type="term" value="C:ribosome"/>
    <property type="evidence" value="ECO:0007669"/>
    <property type="project" value="UniProtKB-KW"/>
</dbReference>
<dbReference type="InterPro" id="IPR000244">
    <property type="entry name" value="Ribosomal_bL9"/>
</dbReference>
<keyword evidence="3 7" id="KW-0694">RNA-binding</keyword>
<sequence length="156" mass="16672">MMTTKLILTHDVTNLGAAGEVVEVKDGYARNYLVPRGLAAKWTKGAQKQIDQMTAARRRREIASIEDARAVRDALQEARLVTVRATVGASGRLFGAVSTADVAEAVKAQTGQTVDRRKIVTTSALKTVGDHAVTINLHPEVSVSLTVRVTAAPVVK</sequence>
<evidence type="ECO:0000256" key="6">
    <source>
        <dbReference type="ARBA" id="ARBA00035292"/>
    </source>
</evidence>
<evidence type="ECO:0000256" key="2">
    <source>
        <dbReference type="ARBA" id="ARBA00022730"/>
    </source>
</evidence>
<dbReference type="HAMAP" id="MF_00503">
    <property type="entry name" value="Ribosomal_bL9"/>
    <property type="match status" value="1"/>
</dbReference>